<name>A0A5M6IVN2_9PROT</name>
<dbReference type="PANTHER" id="PTHR30579">
    <property type="entry name" value="TRANSCRIPTIONAL REGULATOR"/>
    <property type="match status" value="1"/>
</dbReference>
<dbReference type="SUPFAM" id="SSF53850">
    <property type="entry name" value="Periplasmic binding protein-like II"/>
    <property type="match status" value="1"/>
</dbReference>
<evidence type="ECO:0000313" key="7">
    <source>
        <dbReference type="Proteomes" id="UP000325255"/>
    </source>
</evidence>
<dbReference type="PANTHER" id="PTHR30579:SF7">
    <property type="entry name" value="HTH-TYPE TRANSCRIPTIONAL REGULATOR LRHA-RELATED"/>
    <property type="match status" value="1"/>
</dbReference>
<dbReference type="GO" id="GO:0003677">
    <property type="term" value="F:DNA binding"/>
    <property type="evidence" value="ECO:0007669"/>
    <property type="project" value="UniProtKB-KW"/>
</dbReference>
<evidence type="ECO:0000256" key="4">
    <source>
        <dbReference type="ARBA" id="ARBA00023163"/>
    </source>
</evidence>
<dbReference type="OrthoDB" id="9789529at2"/>
<dbReference type="InterPro" id="IPR005119">
    <property type="entry name" value="LysR_subst-bd"/>
</dbReference>
<dbReference type="EMBL" id="VWPK01000017">
    <property type="protein sequence ID" value="KAA5611907.1"/>
    <property type="molecule type" value="Genomic_DNA"/>
</dbReference>
<dbReference type="Pfam" id="PF03466">
    <property type="entry name" value="LysR_substrate"/>
    <property type="match status" value="1"/>
</dbReference>
<keyword evidence="4" id="KW-0804">Transcription</keyword>
<dbReference type="PRINTS" id="PR00039">
    <property type="entry name" value="HTHLYSR"/>
</dbReference>
<dbReference type="Proteomes" id="UP000325255">
    <property type="component" value="Unassembled WGS sequence"/>
</dbReference>
<comment type="caution">
    <text evidence="6">The sequence shown here is derived from an EMBL/GenBank/DDBJ whole genome shotgun (WGS) entry which is preliminary data.</text>
</comment>
<dbReference type="InterPro" id="IPR000847">
    <property type="entry name" value="LysR_HTH_N"/>
</dbReference>
<comment type="similarity">
    <text evidence="1">Belongs to the LysR transcriptional regulatory family.</text>
</comment>
<dbReference type="Gene3D" id="1.10.10.10">
    <property type="entry name" value="Winged helix-like DNA-binding domain superfamily/Winged helix DNA-binding domain"/>
    <property type="match status" value="1"/>
</dbReference>
<dbReference type="InterPro" id="IPR036390">
    <property type="entry name" value="WH_DNA-bd_sf"/>
</dbReference>
<protein>
    <submittedName>
        <fullName evidence="6">LysR family transcriptional regulator</fullName>
    </submittedName>
</protein>
<dbReference type="PROSITE" id="PS50931">
    <property type="entry name" value="HTH_LYSR"/>
    <property type="match status" value="1"/>
</dbReference>
<keyword evidence="2" id="KW-0805">Transcription regulation</keyword>
<keyword evidence="3" id="KW-0238">DNA-binding</keyword>
<dbReference type="GO" id="GO:0003700">
    <property type="term" value="F:DNA-binding transcription factor activity"/>
    <property type="evidence" value="ECO:0007669"/>
    <property type="project" value="InterPro"/>
</dbReference>
<dbReference type="Pfam" id="PF00126">
    <property type="entry name" value="HTH_1"/>
    <property type="match status" value="1"/>
</dbReference>
<evidence type="ECO:0000256" key="1">
    <source>
        <dbReference type="ARBA" id="ARBA00009437"/>
    </source>
</evidence>
<dbReference type="Gene3D" id="3.40.190.10">
    <property type="entry name" value="Periplasmic binding protein-like II"/>
    <property type="match status" value="2"/>
</dbReference>
<dbReference type="InterPro" id="IPR050176">
    <property type="entry name" value="LTTR"/>
</dbReference>
<proteinExistence type="inferred from homology"/>
<evidence type="ECO:0000313" key="6">
    <source>
        <dbReference type="EMBL" id="KAA5611907.1"/>
    </source>
</evidence>
<dbReference type="RefSeq" id="WP_150041101.1">
    <property type="nucleotide sequence ID" value="NZ_OW485605.1"/>
</dbReference>
<keyword evidence="7" id="KW-1185">Reference proteome</keyword>
<evidence type="ECO:0000256" key="3">
    <source>
        <dbReference type="ARBA" id="ARBA00023125"/>
    </source>
</evidence>
<accession>A0A5M6IVN2</accession>
<dbReference type="AlphaFoldDB" id="A0A5M6IVN2"/>
<evidence type="ECO:0000259" key="5">
    <source>
        <dbReference type="PROSITE" id="PS50931"/>
    </source>
</evidence>
<sequence>MLDLESVRLFVLATDFGNLTRAAEAAGTVQPVVSQRLKALEAALGRRLLERTPRFVRPTPDGAAFLERARALLAAHDAAVRFTPTPAVRFAIGLSEHAIGVGLESVLRRVRAALPCGATVEVRTGQSQPLRAAFDAGEIDAVVIRREAGGSEGEVLGTDPLGWRAADGFRLCPGEPVPLATLAPPCGVRAAALRALERAGIAWQEAFLGGGCAALLAGARAGLGVAPMGRAASGDAPDAGPTLGLPPLPASEIVLFGRAGAPTSAAALRAVAAGLRAALLPR</sequence>
<gene>
    <name evidence="6" type="ORF">F1189_12505</name>
</gene>
<dbReference type="InterPro" id="IPR036388">
    <property type="entry name" value="WH-like_DNA-bd_sf"/>
</dbReference>
<reference evidence="6 7" key="1">
    <citation type="submission" date="2019-09" db="EMBL/GenBank/DDBJ databases">
        <title>Genome sequence of Rhodovastum atsumiense, a diverse member of the Acetobacteraceae family of non-sulfur purple photosynthetic bacteria.</title>
        <authorList>
            <person name="Meyer T."/>
            <person name="Kyndt J."/>
        </authorList>
    </citation>
    <scope>NUCLEOTIDE SEQUENCE [LARGE SCALE GENOMIC DNA]</scope>
    <source>
        <strain evidence="6 7">DSM 21279</strain>
    </source>
</reference>
<dbReference type="SUPFAM" id="SSF46785">
    <property type="entry name" value="Winged helix' DNA-binding domain"/>
    <property type="match status" value="1"/>
</dbReference>
<organism evidence="6 7">
    <name type="scientific">Rhodovastum atsumiense</name>
    <dbReference type="NCBI Taxonomy" id="504468"/>
    <lineage>
        <taxon>Bacteria</taxon>
        <taxon>Pseudomonadati</taxon>
        <taxon>Pseudomonadota</taxon>
        <taxon>Alphaproteobacteria</taxon>
        <taxon>Acetobacterales</taxon>
        <taxon>Acetobacteraceae</taxon>
        <taxon>Rhodovastum</taxon>
    </lineage>
</organism>
<feature type="domain" description="HTH lysR-type" evidence="5">
    <location>
        <begin position="2"/>
        <end position="59"/>
    </location>
</feature>
<evidence type="ECO:0000256" key="2">
    <source>
        <dbReference type="ARBA" id="ARBA00023015"/>
    </source>
</evidence>